<evidence type="ECO:0000256" key="5">
    <source>
        <dbReference type="ARBA" id="ARBA00022989"/>
    </source>
</evidence>
<feature type="transmembrane region" description="Helical" evidence="8">
    <location>
        <begin position="137"/>
        <end position="156"/>
    </location>
</feature>
<evidence type="ECO:0000313" key="9">
    <source>
        <dbReference type="EMBL" id="WOK04213.1"/>
    </source>
</evidence>
<comment type="subcellular location">
    <subcellularLocation>
        <location evidence="1">Cell membrane</location>
        <topology evidence="1">Multi-pass membrane protein</topology>
    </subcellularLocation>
</comment>
<reference evidence="9 10" key="1">
    <citation type="journal article" date="2023" name="Microbiol. Resour. Announc.">
        <title>Complete Genome Sequence of Imperialibacter roseus strain P4T.</title>
        <authorList>
            <person name="Tizabi D.R."/>
            <person name="Bachvaroff T."/>
            <person name="Hill R.T."/>
        </authorList>
    </citation>
    <scope>NUCLEOTIDE SEQUENCE [LARGE SCALE GENOMIC DNA]</scope>
    <source>
        <strain evidence="9 10">P4T</strain>
    </source>
</reference>
<evidence type="ECO:0000256" key="1">
    <source>
        <dbReference type="ARBA" id="ARBA00004651"/>
    </source>
</evidence>
<dbReference type="InterPro" id="IPR003445">
    <property type="entry name" value="Cat_transpt"/>
</dbReference>
<feature type="transmembrane region" description="Helical" evidence="8">
    <location>
        <begin position="42"/>
        <end position="65"/>
    </location>
</feature>
<evidence type="ECO:0000256" key="8">
    <source>
        <dbReference type="SAM" id="Phobius"/>
    </source>
</evidence>
<dbReference type="PANTHER" id="PTHR32024">
    <property type="entry name" value="TRK SYSTEM POTASSIUM UPTAKE PROTEIN TRKG-RELATED"/>
    <property type="match status" value="1"/>
</dbReference>
<keyword evidence="2" id="KW-0813">Transport</keyword>
<evidence type="ECO:0000313" key="10">
    <source>
        <dbReference type="Proteomes" id="UP001302349"/>
    </source>
</evidence>
<dbReference type="Pfam" id="PF02386">
    <property type="entry name" value="TrkH"/>
    <property type="match status" value="1"/>
</dbReference>
<sequence>MKRKALNIINWSSLGISSVGLLLLIADVGFPYTPSFERSLHLWLPIIAGTLFALITAGSTIAWLLDPIRVRSRLFEAIFSIYLLVYLLVSVQPDWFQALSFFNHKYTGYWGCFFIFVIEFSRRTSSLYKLSKNPANLFIFSFALIVLVGSGLLMLPTATYEGIGFVDALFTSTSAVCVTGLIVVDTGSYFTTFGQVIILGLIQIGGIGILTFTSFFGLFFKGGFSIQNQLFLKDVTNTNRLAEVSGIVKTIIAFTLFVELIGGIAIFMQLNKAVLPSFVDRVLFAGFHSISAFCNAGFSTLGNSLYDLNYRFNYSLHLVIAFLFIFGGLGFPIVFNFINYMRESARTIVARLVKRRVVYRLPIRINLHTRIVLITTALLIIPGTLLFYFFEYDNTLAEHNEFGKWVTAFFGAVTPRTAGFNTVDNAALKLHTIMIMLLLMWIGASPGSTGGGIKTTTIFLATLNFLSLARSKDRVEFGKREISNKSVRRAFAIISLSLIFIGLATFMITMLDPNLPFIQVAFECFSAYSTVGLSMGITSSLSTGSRIVIILIMFIGRVGALTLLVGMLRRVHTLRYRYPNEELFIN</sequence>
<accession>A0ABZ0IGT1</accession>
<gene>
    <name evidence="9" type="ORF">RT717_14125</name>
</gene>
<feature type="transmembrane region" description="Helical" evidence="8">
    <location>
        <begin position="490"/>
        <end position="511"/>
    </location>
</feature>
<keyword evidence="3" id="KW-1003">Cell membrane</keyword>
<feature type="transmembrane region" description="Helical" evidence="8">
    <location>
        <begin position="162"/>
        <end position="184"/>
    </location>
</feature>
<keyword evidence="7 8" id="KW-0472">Membrane</keyword>
<dbReference type="PANTHER" id="PTHR32024:SF1">
    <property type="entry name" value="KTR SYSTEM POTASSIUM UPTAKE PROTEIN B"/>
    <property type="match status" value="1"/>
</dbReference>
<name>A0ABZ0IGT1_9BACT</name>
<feature type="transmembrane region" description="Helical" evidence="8">
    <location>
        <begin position="282"/>
        <end position="302"/>
    </location>
</feature>
<proteinExistence type="predicted"/>
<organism evidence="9 10">
    <name type="scientific">Imperialibacter roseus</name>
    <dbReference type="NCBI Taxonomy" id="1324217"/>
    <lineage>
        <taxon>Bacteria</taxon>
        <taxon>Pseudomonadati</taxon>
        <taxon>Bacteroidota</taxon>
        <taxon>Cytophagia</taxon>
        <taxon>Cytophagales</taxon>
        <taxon>Flammeovirgaceae</taxon>
        <taxon>Imperialibacter</taxon>
    </lineage>
</organism>
<feature type="transmembrane region" description="Helical" evidence="8">
    <location>
        <begin position="247"/>
        <end position="270"/>
    </location>
</feature>
<feature type="transmembrane region" description="Helical" evidence="8">
    <location>
        <begin position="196"/>
        <end position="220"/>
    </location>
</feature>
<dbReference type="Proteomes" id="UP001302349">
    <property type="component" value="Chromosome"/>
</dbReference>
<keyword evidence="6" id="KW-0406">Ion transport</keyword>
<evidence type="ECO:0000256" key="6">
    <source>
        <dbReference type="ARBA" id="ARBA00023065"/>
    </source>
</evidence>
<dbReference type="RefSeq" id="WP_317487029.1">
    <property type="nucleotide sequence ID" value="NZ_CP136051.1"/>
</dbReference>
<evidence type="ECO:0000256" key="3">
    <source>
        <dbReference type="ARBA" id="ARBA00022475"/>
    </source>
</evidence>
<feature type="transmembrane region" description="Helical" evidence="8">
    <location>
        <begin position="12"/>
        <end position="30"/>
    </location>
</feature>
<evidence type="ECO:0000256" key="7">
    <source>
        <dbReference type="ARBA" id="ARBA00023136"/>
    </source>
</evidence>
<keyword evidence="5 8" id="KW-1133">Transmembrane helix</keyword>
<feature type="transmembrane region" description="Helical" evidence="8">
    <location>
        <begin position="371"/>
        <end position="390"/>
    </location>
</feature>
<feature type="transmembrane region" description="Helical" evidence="8">
    <location>
        <begin position="450"/>
        <end position="469"/>
    </location>
</feature>
<keyword evidence="4 8" id="KW-0812">Transmembrane</keyword>
<keyword evidence="10" id="KW-1185">Reference proteome</keyword>
<feature type="transmembrane region" description="Helical" evidence="8">
    <location>
        <begin position="77"/>
        <end position="96"/>
    </location>
</feature>
<feature type="transmembrane region" description="Helical" evidence="8">
    <location>
        <begin position="108"/>
        <end position="125"/>
    </location>
</feature>
<dbReference type="EMBL" id="CP136051">
    <property type="protein sequence ID" value="WOK04213.1"/>
    <property type="molecule type" value="Genomic_DNA"/>
</dbReference>
<evidence type="ECO:0000256" key="4">
    <source>
        <dbReference type="ARBA" id="ARBA00022692"/>
    </source>
</evidence>
<feature type="transmembrane region" description="Helical" evidence="8">
    <location>
        <begin position="314"/>
        <end position="338"/>
    </location>
</feature>
<protein>
    <submittedName>
        <fullName evidence="9">Potassium transporter TrkG</fullName>
    </submittedName>
</protein>
<feature type="transmembrane region" description="Helical" evidence="8">
    <location>
        <begin position="547"/>
        <end position="568"/>
    </location>
</feature>
<evidence type="ECO:0000256" key="2">
    <source>
        <dbReference type="ARBA" id="ARBA00022448"/>
    </source>
</evidence>